<dbReference type="EMBL" id="PQVG01000006">
    <property type="protein sequence ID" value="POY38685.1"/>
    <property type="molecule type" value="Genomic_DNA"/>
</dbReference>
<dbReference type="AlphaFoldDB" id="A0A2S5A802"/>
<feature type="transmembrane region" description="Helical" evidence="1">
    <location>
        <begin position="391"/>
        <end position="408"/>
    </location>
</feature>
<feature type="transmembrane region" description="Helical" evidence="1">
    <location>
        <begin position="209"/>
        <end position="226"/>
    </location>
</feature>
<name>A0A2S5A802_9FLAO</name>
<evidence type="ECO:0008006" key="4">
    <source>
        <dbReference type="Google" id="ProtNLM"/>
    </source>
</evidence>
<keyword evidence="1" id="KW-1133">Transmembrane helix</keyword>
<evidence type="ECO:0000313" key="2">
    <source>
        <dbReference type="EMBL" id="POY38685.1"/>
    </source>
</evidence>
<accession>A0A2S5A802</accession>
<keyword evidence="3" id="KW-1185">Reference proteome</keyword>
<organism evidence="2 3">
    <name type="scientific">Flavobacterium alvei</name>
    <dbReference type="NCBI Taxonomy" id="2080416"/>
    <lineage>
        <taxon>Bacteria</taxon>
        <taxon>Pseudomonadati</taxon>
        <taxon>Bacteroidota</taxon>
        <taxon>Flavobacteriia</taxon>
        <taxon>Flavobacteriales</taxon>
        <taxon>Flavobacteriaceae</taxon>
        <taxon>Flavobacterium</taxon>
    </lineage>
</organism>
<feature type="transmembrane region" description="Helical" evidence="1">
    <location>
        <begin position="232"/>
        <end position="249"/>
    </location>
</feature>
<keyword evidence="1" id="KW-0812">Transmembrane</keyword>
<protein>
    <recommendedName>
        <fullName evidence="4">O-antigen ligase domain-containing protein</fullName>
    </recommendedName>
</protein>
<feature type="transmembrane region" description="Helical" evidence="1">
    <location>
        <begin position="414"/>
        <end position="429"/>
    </location>
</feature>
<dbReference type="OrthoDB" id="1491081at2"/>
<feature type="transmembrane region" description="Helical" evidence="1">
    <location>
        <begin position="361"/>
        <end position="379"/>
    </location>
</feature>
<sequence>MNITEEKILKPATDNSLKIAIWLYLLLWIFEGALRKWILPSLATPLLVVRDPIAIYIIIRALYLNYKFLNTYTVAGVIFTLFGLAITLTFGHGNLFVGLYGARIMLLHFPLIFIIGQVFTKEDVLKMGRFLLVMNILMTLVVYFQYISPQTAFINIGIGGEGSAGFSGAMGYSRPPGTFSFTSGLVIFYAAVSVFVFYFWLSKDYCSKILLYTSTITLIIALPLTISRGAVVGVLIVGLFAIIASVTTFKMVFKLVFIGVVFYFLIIILQQYSTIFSLSTEVFMHRVDAANKSTAGGGFKDSIGLRMLNDLIDPIVNLFKQPLFVGNLGMGTNAGAQMLSGKIKFLVAEGEFGRLAGEQGIVFGGGLIVLRIFLAISIAIKSLRLPKEEKILPFIICGSACVAIIQGQWAQPSILGYSIIMAGLVMASLKKDEIPLQKNIL</sequence>
<feature type="transmembrane region" description="Helical" evidence="1">
    <location>
        <begin position="71"/>
        <end position="91"/>
    </location>
</feature>
<feature type="transmembrane region" description="Helical" evidence="1">
    <location>
        <begin position="97"/>
        <end position="118"/>
    </location>
</feature>
<keyword evidence="1" id="KW-0472">Membrane</keyword>
<gene>
    <name evidence="2" type="ORF">C3L50_11115</name>
</gene>
<reference evidence="2 3" key="1">
    <citation type="submission" date="2018-01" db="EMBL/GenBank/DDBJ databases">
        <authorList>
            <person name="Gaut B.S."/>
            <person name="Morton B.R."/>
            <person name="Clegg M.T."/>
            <person name="Duvall M.R."/>
        </authorList>
    </citation>
    <scope>NUCLEOTIDE SEQUENCE [LARGE SCALE GENOMIC DNA]</scope>
    <source>
        <strain evidence="2 3">HR-AY</strain>
    </source>
</reference>
<feature type="transmembrane region" description="Helical" evidence="1">
    <location>
        <begin position="130"/>
        <end position="147"/>
    </location>
</feature>
<evidence type="ECO:0000256" key="1">
    <source>
        <dbReference type="SAM" id="Phobius"/>
    </source>
</evidence>
<feature type="transmembrane region" description="Helical" evidence="1">
    <location>
        <begin position="256"/>
        <end position="278"/>
    </location>
</feature>
<proteinExistence type="predicted"/>
<evidence type="ECO:0000313" key="3">
    <source>
        <dbReference type="Proteomes" id="UP000237310"/>
    </source>
</evidence>
<dbReference type="RefSeq" id="WP_103806260.1">
    <property type="nucleotide sequence ID" value="NZ_PQVG01000006.1"/>
</dbReference>
<comment type="caution">
    <text evidence="2">The sequence shown here is derived from an EMBL/GenBank/DDBJ whole genome shotgun (WGS) entry which is preliminary data.</text>
</comment>
<dbReference type="Proteomes" id="UP000237310">
    <property type="component" value="Unassembled WGS sequence"/>
</dbReference>
<feature type="transmembrane region" description="Helical" evidence="1">
    <location>
        <begin position="179"/>
        <end position="200"/>
    </location>
</feature>